<dbReference type="Pfam" id="PF12697">
    <property type="entry name" value="Abhydrolase_6"/>
    <property type="match status" value="1"/>
</dbReference>
<evidence type="ECO:0000313" key="3">
    <source>
        <dbReference type="Proteomes" id="UP000076154"/>
    </source>
</evidence>
<dbReference type="OrthoDB" id="294702at2759"/>
<gene>
    <name evidence="2" type="ORF">Hypma_001739</name>
</gene>
<dbReference type="Proteomes" id="UP000076154">
    <property type="component" value="Unassembled WGS sequence"/>
</dbReference>
<keyword evidence="3" id="KW-1185">Reference proteome</keyword>
<protein>
    <recommendedName>
        <fullName evidence="1">AB hydrolase-1 domain-containing protein</fullName>
    </recommendedName>
</protein>
<reference evidence="2" key="1">
    <citation type="submission" date="2018-04" db="EMBL/GenBank/DDBJ databases">
        <title>Whole genome sequencing of Hypsizygus marmoreus.</title>
        <authorList>
            <person name="Choi I.-G."/>
            <person name="Min B."/>
            <person name="Kim J.-G."/>
            <person name="Kim S."/>
            <person name="Oh Y.-L."/>
            <person name="Kong W.-S."/>
            <person name="Park H."/>
            <person name="Jeong J."/>
            <person name="Song E.-S."/>
        </authorList>
    </citation>
    <scope>NUCLEOTIDE SEQUENCE [LARGE SCALE GENOMIC DNA]</scope>
    <source>
        <strain evidence="2">51987-8</strain>
    </source>
</reference>
<dbReference type="SUPFAM" id="SSF53474">
    <property type="entry name" value="alpha/beta-Hydrolases"/>
    <property type="match status" value="1"/>
</dbReference>
<comment type="caution">
    <text evidence="2">The sequence shown here is derived from an EMBL/GenBank/DDBJ whole genome shotgun (WGS) entry which is preliminary data.</text>
</comment>
<sequence>MSDEKLLILPDRRTLAYEHAGDLTSSIVVVFFPGTLSVGSAARLSPVLLSKGVHYISPTLPGYGNSSPAPKNVPYATTTANDLTALLDNLYPSSRDNLELYIGGGSLGTVPAQMIYGAPFSVFPWGKNIKGMLLLSPFPPFSEKGYRYAQYMSYRNYLAIGPPARFVPFRLIQHLSKLYISSQISTPARAEAFIQKFLFDTMEAEEREMYMRWREDHAYYDGELQKELAAMMRRSVEKSWEGFMSTADVLYASWGWKLGELDEEHTAGRKVLVVSGKGDETTPSEWAEYLTSKYPNASLKWIEGGHISGIFHMDEIWADFMGG</sequence>
<dbReference type="Gene3D" id="3.40.50.1820">
    <property type="entry name" value="alpha/beta hydrolase"/>
    <property type="match status" value="1"/>
</dbReference>
<dbReference type="EMBL" id="LUEZ02000113">
    <property type="protein sequence ID" value="RDB17092.1"/>
    <property type="molecule type" value="Genomic_DNA"/>
</dbReference>
<dbReference type="AlphaFoldDB" id="A0A369J6S4"/>
<dbReference type="InParanoid" id="A0A369J6S4"/>
<organism evidence="2 3">
    <name type="scientific">Hypsizygus marmoreus</name>
    <name type="common">White beech mushroom</name>
    <name type="synonym">Agaricus marmoreus</name>
    <dbReference type="NCBI Taxonomy" id="39966"/>
    <lineage>
        <taxon>Eukaryota</taxon>
        <taxon>Fungi</taxon>
        <taxon>Dikarya</taxon>
        <taxon>Basidiomycota</taxon>
        <taxon>Agaricomycotina</taxon>
        <taxon>Agaricomycetes</taxon>
        <taxon>Agaricomycetidae</taxon>
        <taxon>Agaricales</taxon>
        <taxon>Tricholomatineae</taxon>
        <taxon>Lyophyllaceae</taxon>
        <taxon>Hypsizygus</taxon>
    </lineage>
</organism>
<evidence type="ECO:0000259" key="1">
    <source>
        <dbReference type="Pfam" id="PF12697"/>
    </source>
</evidence>
<evidence type="ECO:0000313" key="2">
    <source>
        <dbReference type="EMBL" id="RDB17092.1"/>
    </source>
</evidence>
<dbReference type="InterPro" id="IPR000073">
    <property type="entry name" value="AB_hydrolase_1"/>
</dbReference>
<accession>A0A369J6S4</accession>
<dbReference type="InterPro" id="IPR029058">
    <property type="entry name" value="AB_hydrolase_fold"/>
</dbReference>
<name>A0A369J6S4_HYPMA</name>
<feature type="domain" description="AB hydrolase-1" evidence="1">
    <location>
        <begin position="29"/>
        <end position="315"/>
    </location>
</feature>
<proteinExistence type="predicted"/>